<evidence type="ECO:0000259" key="15">
    <source>
        <dbReference type="PROSITE" id="PS50110"/>
    </source>
</evidence>
<evidence type="ECO:0000256" key="6">
    <source>
        <dbReference type="ARBA" id="ARBA00022553"/>
    </source>
</evidence>
<evidence type="ECO:0000256" key="8">
    <source>
        <dbReference type="ARBA" id="ARBA00022692"/>
    </source>
</evidence>
<evidence type="ECO:0000259" key="17">
    <source>
        <dbReference type="PROSITE" id="PS50113"/>
    </source>
</evidence>
<dbReference type="GO" id="GO:0000166">
    <property type="term" value="F:nucleotide binding"/>
    <property type="evidence" value="ECO:0007669"/>
    <property type="project" value="UniProtKB-KW"/>
</dbReference>
<dbReference type="InterPro" id="IPR052162">
    <property type="entry name" value="Sensor_kinase/Photoreceptor"/>
</dbReference>
<dbReference type="SUPFAM" id="SSF55785">
    <property type="entry name" value="PYP-like sensor domain (PAS domain)"/>
    <property type="match status" value="4"/>
</dbReference>
<evidence type="ECO:0000256" key="1">
    <source>
        <dbReference type="ARBA" id="ARBA00000085"/>
    </source>
</evidence>
<dbReference type="PROSITE" id="PS50110">
    <property type="entry name" value="RESPONSE_REGULATORY"/>
    <property type="match status" value="1"/>
</dbReference>
<dbReference type="InterPro" id="IPR000700">
    <property type="entry name" value="PAS-assoc_C"/>
</dbReference>
<evidence type="ECO:0000256" key="4">
    <source>
        <dbReference type="ARBA" id="ARBA00022475"/>
    </source>
</evidence>
<dbReference type="EC" id="2.7.13.3" evidence="3"/>
<keyword evidence="7" id="KW-0808">Transferase</keyword>
<evidence type="ECO:0000313" key="19">
    <source>
        <dbReference type="Proteomes" id="UP000649604"/>
    </source>
</evidence>
<dbReference type="Pfam" id="PF08448">
    <property type="entry name" value="PAS_4"/>
    <property type="match status" value="3"/>
</dbReference>
<dbReference type="Pfam" id="PF08447">
    <property type="entry name" value="PAS_3"/>
    <property type="match status" value="1"/>
</dbReference>
<evidence type="ECO:0000313" key="18">
    <source>
        <dbReference type="EMBL" id="MBD3326615.1"/>
    </source>
</evidence>
<evidence type="ECO:0000256" key="7">
    <source>
        <dbReference type="ARBA" id="ARBA00022679"/>
    </source>
</evidence>
<keyword evidence="5" id="KW-0997">Cell inner membrane</keyword>
<keyword evidence="9" id="KW-0677">Repeat</keyword>
<protein>
    <recommendedName>
        <fullName evidence="3">histidine kinase</fullName>
        <ecNumber evidence="3">2.7.13.3</ecNumber>
    </recommendedName>
</protein>
<dbReference type="SMART" id="SM00086">
    <property type="entry name" value="PAC"/>
    <property type="match status" value="2"/>
</dbReference>
<dbReference type="PANTHER" id="PTHR43304:SF1">
    <property type="entry name" value="PAC DOMAIN-CONTAINING PROTEIN"/>
    <property type="match status" value="1"/>
</dbReference>
<dbReference type="InterPro" id="IPR001789">
    <property type="entry name" value="Sig_transdc_resp-reg_receiver"/>
</dbReference>
<dbReference type="InterPro" id="IPR035965">
    <property type="entry name" value="PAS-like_dom_sf"/>
</dbReference>
<dbReference type="GO" id="GO:0005886">
    <property type="term" value="C:plasma membrane"/>
    <property type="evidence" value="ECO:0007669"/>
    <property type="project" value="UniProtKB-SubCell"/>
</dbReference>
<organism evidence="18 19">
    <name type="scientific">candidate division KSB3 bacterium</name>
    <dbReference type="NCBI Taxonomy" id="2044937"/>
    <lineage>
        <taxon>Bacteria</taxon>
        <taxon>candidate division KSB3</taxon>
    </lineage>
</organism>
<dbReference type="NCBIfam" id="TIGR00229">
    <property type="entry name" value="sensory_box"/>
    <property type="match status" value="4"/>
</dbReference>
<sequence length="594" mass="67818">MRSSSIMSEYEEGGYMAREHIMIVEDELVIAREIQLTLEEFGYRVSDLVSTGDAAVRFVTEHVPRPDLILMDIHLRGKIDGIEAAEQIRRRFDIPVVYLTADDDEETLQRAKITEPSGYILKPCRERELRVVIETALYKHETERRLREKERWLATTLASIGDAVITTDTLGRVTSMNPIAESLTGWPWADAEGRAVSEVMPLIHEYSHQPVENPALDVLATNMRTRLENHTMLVTRDGEEIPIDDSAAPIQDAEGQPTGAVLIFHEICERKRMERALRESERRLKAAEKMAQLGHYDIDVQQGTAQWSDGTFRMFGLEPGAEAPTLETYRDYIHPEDRDAFYQQLDACVREQTPFDLEYRIVREDGEVRFVHSLGQINRDERGNVVSLFGTLQDITARKRAEEAVRLSEARLRQVIDLVPHRIVARDRQGRILLANKKAADTVKLTPEEIVGKTQEELDERPIEYPQYLKTDQHVFNTGKPLFIPEQSHTSPDGRQLILQITKMPYLVSGTEEPAVLGIAIDITARKRAEEALRESEERLRMLLESTEDIIFTQDAQGRYLYYNGASRYGVQAEEVVGKTPYEFFDAPEADALL</sequence>
<evidence type="ECO:0000256" key="3">
    <source>
        <dbReference type="ARBA" id="ARBA00012438"/>
    </source>
</evidence>
<dbReference type="SUPFAM" id="SSF52172">
    <property type="entry name" value="CheY-like"/>
    <property type="match status" value="1"/>
</dbReference>
<feature type="domain" description="PAC" evidence="17">
    <location>
        <begin position="483"/>
        <end position="535"/>
    </location>
</feature>
<dbReference type="EMBL" id="WJJP01000608">
    <property type="protein sequence ID" value="MBD3326615.1"/>
    <property type="molecule type" value="Genomic_DNA"/>
</dbReference>
<feature type="domain" description="PAS" evidence="16">
    <location>
        <begin position="536"/>
        <end position="564"/>
    </location>
</feature>
<evidence type="ECO:0000256" key="11">
    <source>
        <dbReference type="ARBA" id="ARBA00022777"/>
    </source>
</evidence>
<keyword evidence="8" id="KW-0812">Transmembrane</keyword>
<dbReference type="InterPro" id="IPR001610">
    <property type="entry name" value="PAC"/>
</dbReference>
<evidence type="ECO:0000256" key="13">
    <source>
        <dbReference type="ARBA" id="ARBA00023136"/>
    </source>
</evidence>
<feature type="non-terminal residue" evidence="18">
    <location>
        <position position="594"/>
    </location>
</feature>
<reference evidence="18" key="1">
    <citation type="submission" date="2019-11" db="EMBL/GenBank/DDBJ databases">
        <title>Microbial mats filling the niche in hypersaline microbial mats.</title>
        <authorList>
            <person name="Wong H.L."/>
            <person name="Macleod F.I."/>
            <person name="White R.A. III"/>
            <person name="Burns B.P."/>
        </authorList>
    </citation>
    <scope>NUCLEOTIDE SEQUENCE</scope>
    <source>
        <strain evidence="18">Rbin_158</strain>
    </source>
</reference>
<dbReference type="Proteomes" id="UP000649604">
    <property type="component" value="Unassembled WGS sequence"/>
</dbReference>
<dbReference type="GO" id="GO:0000160">
    <property type="term" value="P:phosphorelay signal transduction system"/>
    <property type="evidence" value="ECO:0007669"/>
    <property type="project" value="InterPro"/>
</dbReference>
<dbReference type="CDD" id="cd17534">
    <property type="entry name" value="REC_DC-like"/>
    <property type="match status" value="1"/>
</dbReference>
<dbReference type="AlphaFoldDB" id="A0A9D5JYZ7"/>
<name>A0A9D5JYZ7_9BACT</name>
<feature type="domain" description="PAC" evidence="17">
    <location>
        <begin position="355"/>
        <end position="407"/>
    </location>
</feature>
<dbReference type="PROSITE" id="PS50112">
    <property type="entry name" value="PAS"/>
    <property type="match status" value="3"/>
</dbReference>
<dbReference type="PROSITE" id="PS50113">
    <property type="entry name" value="PAC"/>
    <property type="match status" value="3"/>
</dbReference>
<dbReference type="InterPro" id="IPR013656">
    <property type="entry name" value="PAS_4"/>
</dbReference>
<dbReference type="SMART" id="SM00091">
    <property type="entry name" value="PAS"/>
    <property type="match status" value="4"/>
</dbReference>
<dbReference type="InterPro" id="IPR013655">
    <property type="entry name" value="PAS_fold_3"/>
</dbReference>
<dbReference type="CDD" id="cd00130">
    <property type="entry name" value="PAS"/>
    <property type="match status" value="3"/>
</dbReference>
<dbReference type="InterPro" id="IPR000014">
    <property type="entry name" value="PAS"/>
</dbReference>
<dbReference type="GO" id="GO:0004673">
    <property type="term" value="F:protein histidine kinase activity"/>
    <property type="evidence" value="ECO:0007669"/>
    <property type="project" value="UniProtKB-EC"/>
</dbReference>
<evidence type="ECO:0000256" key="5">
    <source>
        <dbReference type="ARBA" id="ARBA00022519"/>
    </source>
</evidence>
<evidence type="ECO:0000256" key="2">
    <source>
        <dbReference type="ARBA" id="ARBA00004429"/>
    </source>
</evidence>
<evidence type="ECO:0000256" key="14">
    <source>
        <dbReference type="PROSITE-ProRule" id="PRU00169"/>
    </source>
</evidence>
<dbReference type="FunFam" id="2.10.70.100:FF:000001">
    <property type="entry name" value="Sensory transduction histidine kinase"/>
    <property type="match status" value="1"/>
</dbReference>
<accession>A0A9D5JYZ7</accession>
<comment type="catalytic activity">
    <reaction evidence="1">
        <text>ATP + protein L-histidine = ADP + protein N-phospho-L-histidine.</text>
        <dbReference type="EC" id="2.7.13.3"/>
    </reaction>
</comment>
<evidence type="ECO:0000256" key="10">
    <source>
        <dbReference type="ARBA" id="ARBA00022741"/>
    </source>
</evidence>
<feature type="domain" description="PAS" evidence="16">
    <location>
        <begin position="149"/>
        <end position="222"/>
    </location>
</feature>
<keyword evidence="6 14" id="KW-0597">Phosphoprotein</keyword>
<keyword evidence="13" id="KW-0472">Membrane</keyword>
<feature type="domain" description="Response regulatory" evidence="15">
    <location>
        <begin position="20"/>
        <end position="137"/>
    </location>
</feature>
<dbReference type="InterPro" id="IPR011006">
    <property type="entry name" value="CheY-like_superfamily"/>
</dbReference>
<feature type="domain" description="PAS" evidence="16">
    <location>
        <begin position="408"/>
        <end position="454"/>
    </location>
</feature>
<dbReference type="Gene3D" id="6.10.250.490">
    <property type="match status" value="1"/>
</dbReference>
<evidence type="ECO:0000259" key="16">
    <source>
        <dbReference type="PROSITE" id="PS50112"/>
    </source>
</evidence>
<dbReference type="PANTHER" id="PTHR43304">
    <property type="entry name" value="PHYTOCHROME-LIKE PROTEIN CPH1"/>
    <property type="match status" value="1"/>
</dbReference>
<evidence type="ECO:0000256" key="12">
    <source>
        <dbReference type="ARBA" id="ARBA00022989"/>
    </source>
</evidence>
<keyword evidence="10" id="KW-0547">Nucleotide-binding</keyword>
<dbReference type="Gene3D" id="3.30.450.20">
    <property type="entry name" value="PAS domain"/>
    <property type="match status" value="4"/>
</dbReference>
<evidence type="ECO:0000256" key="9">
    <source>
        <dbReference type="ARBA" id="ARBA00022737"/>
    </source>
</evidence>
<keyword evidence="11" id="KW-0418">Kinase</keyword>
<keyword evidence="12" id="KW-1133">Transmembrane helix</keyword>
<dbReference type="Pfam" id="PF00072">
    <property type="entry name" value="Response_reg"/>
    <property type="match status" value="1"/>
</dbReference>
<dbReference type="SMART" id="SM00448">
    <property type="entry name" value="REC"/>
    <property type="match status" value="1"/>
</dbReference>
<dbReference type="Gene3D" id="3.40.50.2300">
    <property type="match status" value="1"/>
</dbReference>
<proteinExistence type="predicted"/>
<keyword evidence="4" id="KW-1003">Cell membrane</keyword>
<dbReference type="Gene3D" id="2.10.70.100">
    <property type="match status" value="1"/>
</dbReference>
<feature type="domain" description="PAC" evidence="17">
    <location>
        <begin position="227"/>
        <end position="279"/>
    </location>
</feature>
<comment type="subcellular location">
    <subcellularLocation>
        <location evidence="2">Cell inner membrane</location>
        <topology evidence="2">Multi-pass membrane protein</topology>
    </subcellularLocation>
</comment>
<feature type="modified residue" description="4-aspartylphosphate" evidence="14">
    <location>
        <position position="72"/>
    </location>
</feature>
<comment type="caution">
    <text evidence="18">The sequence shown here is derived from an EMBL/GenBank/DDBJ whole genome shotgun (WGS) entry which is preliminary data.</text>
</comment>
<gene>
    <name evidence="18" type="ORF">GF339_18670</name>
</gene>